<evidence type="ECO:0000256" key="2">
    <source>
        <dbReference type="SAM" id="Phobius"/>
    </source>
</evidence>
<dbReference type="PANTHER" id="PTHR33112">
    <property type="entry name" value="DOMAIN PROTEIN, PUTATIVE-RELATED"/>
    <property type="match status" value="1"/>
</dbReference>
<reference evidence="4" key="1">
    <citation type="submission" date="2018-03" db="EMBL/GenBank/DDBJ databases">
        <authorList>
            <person name="Guldener U."/>
        </authorList>
    </citation>
    <scope>NUCLEOTIDE SEQUENCE</scope>
</reference>
<dbReference type="Proteomes" id="UP001187682">
    <property type="component" value="Unassembled WGS sequence"/>
</dbReference>
<dbReference type="Pfam" id="PF06985">
    <property type="entry name" value="HET"/>
    <property type="match status" value="1"/>
</dbReference>
<evidence type="ECO:0000313" key="4">
    <source>
        <dbReference type="EMBL" id="SPO06552.1"/>
    </source>
</evidence>
<comment type="caution">
    <text evidence="4">The sequence shown here is derived from an EMBL/GenBank/DDBJ whole genome shotgun (WGS) entry which is preliminary data.</text>
</comment>
<gene>
    <name evidence="4" type="ORF">DNG_09242</name>
</gene>
<keyword evidence="2" id="KW-0472">Membrane</keyword>
<keyword evidence="2" id="KW-1133">Transmembrane helix</keyword>
<feature type="transmembrane region" description="Helical" evidence="2">
    <location>
        <begin position="212"/>
        <end position="232"/>
    </location>
</feature>
<evidence type="ECO:0000259" key="3">
    <source>
        <dbReference type="Pfam" id="PF06985"/>
    </source>
</evidence>
<keyword evidence="5" id="KW-1185">Reference proteome</keyword>
<dbReference type="PANTHER" id="PTHR33112:SF10">
    <property type="entry name" value="TOL"/>
    <property type="match status" value="1"/>
</dbReference>
<keyword evidence="2" id="KW-0812">Transmembrane</keyword>
<organism evidence="4 5">
    <name type="scientific">Cephalotrichum gorgonifer</name>
    <dbReference type="NCBI Taxonomy" id="2041049"/>
    <lineage>
        <taxon>Eukaryota</taxon>
        <taxon>Fungi</taxon>
        <taxon>Dikarya</taxon>
        <taxon>Ascomycota</taxon>
        <taxon>Pezizomycotina</taxon>
        <taxon>Sordariomycetes</taxon>
        <taxon>Hypocreomycetidae</taxon>
        <taxon>Microascales</taxon>
        <taxon>Microascaceae</taxon>
        <taxon>Cephalotrichum</taxon>
    </lineage>
</organism>
<feature type="transmembrane region" description="Helical" evidence="2">
    <location>
        <begin position="101"/>
        <end position="129"/>
    </location>
</feature>
<protein>
    <recommendedName>
        <fullName evidence="3">Heterokaryon incompatibility domain-containing protein</fullName>
    </recommendedName>
</protein>
<feature type="transmembrane region" description="Helical" evidence="2">
    <location>
        <begin position="183"/>
        <end position="200"/>
    </location>
</feature>
<dbReference type="EMBL" id="ONZQ02000016">
    <property type="protein sequence ID" value="SPO06552.1"/>
    <property type="molecule type" value="Genomic_DNA"/>
</dbReference>
<evidence type="ECO:0000256" key="1">
    <source>
        <dbReference type="SAM" id="MobiDB-lite"/>
    </source>
</evidence>
<accession>A0AAE8N7Y3</accession>
<dbReference type="AlphaFoldDB" id="A0AAE8N7Y3"/>
<feature type="transmembrane region" description="Helical" evidence="2">
    <location>
        <begin position="141"/>
        <end position="163"/>
    </location>
</feature>
<feature type="transmembrane region" description="Helical" evidence="2">
    <location>
        <begin position="20"/>
        <end position="52"/>
    </location>
</feature>
<feature type="compositionally biased region" description="Polar residues" evidence="1">
    <location>
        <begin position="874"/>
        <end position="884"/>
    </location>
</feature>
<dbReference type="InterPro" id="IPR010730">
    <property type="entry name" value="HET"/>
</dbReference>
<name>A0AAE8N7Y3_9PEZI</name>
<feature type="domain" description="Heterokaryon incompatibility" evidence="3">
    <location>
        <begin position="456"/>
        <end position="608"/>
    </location>
</feature>
<feature type="region of interest" description="Disordered" evidence="1">
    <location>
        <begin position="857"/>
        <end position="903"/>
    </location>
</feature>
<proteinExistence type="predicted"/>
<evidence type="ECO:0000313" key="5">
    <source>
        <dbReference type="Proteomes" id="UP001187682"/>
    </source>
</evidence>
<feature type="transmembrane region" description="Helical" evidence="2">
    <location>
        <begin position="64"/>
        <end position="81"/>
    </location>
</feature>
<sequence length="1094" mass="122735">MFPAFELPTFEHLGPWEFFQLLLLLAAAVFVIGALSSVPMTVPIYLASFVVITIEFYRNPPEKLPTPIFWIVLVACLPFIWEEGNAASVILYGLSISHLSLFPTALPILFPIVFIAVCCLVGLAIAVGLTISQDLSTTTLLWWFAMAILMFKDIHLNMPWGYWVGWPFLTSGLAGIFPPAMPIIWNVVASSLVALLFWLVDPTSGVGHFGLFTLSLYSLIFLRALFVFVYVYPETYFFPFNLLSHRYKVPAPAWLPISTLDDPPNLLCAQCGSFTSSSKLIIGAVFRPLVPLVEWHKVSVCQSALGGISPCDLCPLIWSSVDSELLRESFDGEWRIRVWQERPISRYVFAKLYLGDKPVGVRLLVHRRKNFNDPAVSIEGRSTESPRHIDLAKSWLADCKRHHDACNGIGNTPRRPPTRLIHVENSIQDFQQTDGSPSTPRIQLVLTDPNSGPIEYLALSHCWGGTGTFRLLKSNYESCQESIDFATLSKNTRDAVIATRNLGYTHIWIDSLCIIQDSAEDWRAEAARMEAVYAGAVCTLASTASSSGEGGCFHERPGRGLRPCKIGVSSPHPGSEREWIYVRRDDLSDFRRGVDRAPLNKRGWVLQERLLSRRILHFGADMLYWECSLRSASELCPAGFVYKKHPLEYYGHFLPPPIQVEPDGSDLAPQTRWKREVLVSRRTPQPDMDLDLETASSGGGGGSGIWQNSETFMREVRRHSHEPWSSDSREGRYRTALDQIQNHDFENDGILSFSQSWYKIVESYTQSSLSFSTDRFIAIQSIVQEVERVTKYQYVAGLWREHLVECLLWFVTQGPGERLLETTAAMKSQVVVANAETSTGQEQPEEPGDTAIVSLDTSSQHQVAGPNERESSAEIEQTSPTPTEHQPLWGPLTPQSHSEKQPSMAPTWSWVSISAPVSINQFPVNAKRRVHPTRLATWCRATVSPVVPTQANPDSNAVEGVLEIEAPLSKITRLECTDDKWYIYVGSWVRRRCARLIPDLASFAGEVAEGTEMEGTTSTELFAISLLALRRETEMVFHIKTKEVQGIVVRRVQVREGMPDLFERVGFFNTGLVEGGWWHLGSLKKAPLEKVHII</sequence>